<protein>
    <submittedName>
        <fullName evidence="5">RNA methyltransferase</fullName>
    </submittedName>
</protein>
<reference evidence="5 6" key="1">
    <citation type="submission" date="2021-08" db="EMBL/GenBank/DDBJ databases">
        <title>Muricauda profundi sp. nov., a marine bacterium isolated from deep seawater of the Mariana Trench.</title>
        <authorList>
            <person name="Wei Y."/>
        </authorList>
    </citation>
    <scope>NUCLEOTIDE SEQUENCE [LARGE SCALE GENOMIC DNA]</scope>
    <source>
        <strain evidence="5 6">W52</strain>
    </source>
</reference>
<dbReference type="GO" id="GO:0008168">
    <property type="term" value="F:methyltransferase activity"/>
    <property type="evidence" value="ECO:0007669"/>
    <property type="project" value="UniProtKB-KW"/>
</dbReference>
<dbReference type="GO" id="GO:0032259">
    <property type="term" value="P:methylation"/>
    <property type="evidence" value="ECO:0007669"/>
    <property type="project" value="UniProtKB-KW"/>
</dbReference>
<dbReference type="PANTHER" id="PTHR43191">
    <property type="entry name" value="RRNA METHYLTRANSFERASE 3"/>
    <property type="match status" value="1"/>
</dbReference>
<evidence type="ECO:0000313" key="5">
    <source>
        <dbReference type="EMBL" id="MBW8200221.1"/>
    </source>
</evidence>
<evidence type="ECO:0000256" key="1">
    <source>
        <dbReference type="ARBA" id="ARBA00007228"/>
    </source>
</evidence>
<gene>
    <name evidence="5" type="ORF">K1F36_10305</name>
</gene>
<dbReference type="InterPro" id="IPR053888">
    <property type="entry name" value="MRM3-like_sub_bind"/>
</dbReference>
<dbReference type="Pfam" id="PF00588">
    <property type="entry name" value="SpoU_methylase"/>
    <property type="match status" value="1"/>
</dbReference>
<dbReference type="Pfam" id="PF22435">
    <property type="entry name" value="MRM3-like_sub_bind"/>
    <property type="match status" value="1"/>
</dbReference>
<dbReference type="PANTHER" id="PTHR43191:SF2">
    <property type="entry name" value="RRNA METHYLTRANSFERASE 3, MITOCHONDRIAL"/>
    <property type="match status" value="1"/>
</dbReference>
<dbReference type="SUPFAM" id="SSF75217">
    <property type="entry name" value="alpha/beta knot"/>
    <property type="match status" value="1"/>
</dbReference>
<dbReference type="Gene3D" id="3.30.1330.30">
    <property type="match status" value="1"/>
</dbReference>
<keyword evidence="2 5" id="KW-0489">Methyltransferase</keyword>
<dbReference type="InterPro" id="IPR051259">
    <property type="entry name" value="rRNA_Methyltransferase"/>
</dbReference>
<dbReference type="CDD" id="cd18109">
    <property type="entry name" value="SpoU-like_RNA-MTase"/>
    <property type="match status" value="1"/>
</dbReference>
<keyword evidence="3" id="KW-0808">Transferase</keyword>
<name>A0ABS7ES03_9FLAO</name>
<dbReference type="EMBL" id="JAHZSV010000012">
    <property type="protein sequence ID" value="MBW8200221.1"/>
    <property type="molecule type" value="Genomic_DNA"/>
</dbReference>
<dbReference type="RefSeq" id="WP_220113732.1">
    <property type="nucleotide sequence ID" value="NZ_JAHZSV010000012.1"/>
</dbReference>
<dbReference type="InterPro" id="IPR001537">
    <property type="entry name" value="SpoU_MeTrfase"/>
</dbReference>
<dbReference type="InterPro" id="IPR029026">
    <property type="entry name" value="tRNA_m1G_MTases_N"/>
</dbReference>
<feature type="domain" description="RNA 2-O ribose methyltransferase substrate binding" evidence="4">
    <location>
        <begin position="26"/>
        <end position="90"/>
    </location>
</feature>
<accession>A0ABS7ES03</accession>
<sequence>MVTKNQIKLVVSLKQKKYRSQHGLFVVEGEKLVNELLNAGFKTYQIFVDDTDFLQKFEQAEVVPGKTLKQMSSLTHPSGILGVFRMKDSEALDLDDWVVVLDAVRDPGNMGTIVRLCDWFGIKRLVCSTDTVDCYNPKVLQATMGSIARVNVEYTDLITFLDKTDMSIYGAYMDGEPVYGSNLAEKGVLVMGNEANGVSAEVGKFITKKISIPQFGATTTESLNVATATAILLNEIRRE</sequence>
<comment type="similarity">
    <text evidence="1">Belongs to the class IV-like SAM-binding methyltransferase superfamily. RNA methyltransferase TrmH family.</text>
</comment>
<evidence type="ECO:0000256" key="3">
    <source>
        <dbReference type="ARBA" id="ARBA00022679"/>
    </source>
</evidence>
<evidence type="ECO:0000259" key="4">
    <source>
        <dbReference type="SMART" id="SM00967"/>
    </source>
</evidence>
<organism evidence="5 6">
    <name type="scientific">Flagellimonas abyssi</name>
    <dbReference type="NCBI Taxonomy" id="2864871"/>
    <lineage>
        <taxon>Bacteria</taxon>
        <taxon>Pseudomonadati</taxon>
        <taxon>Bacteroidota</taxon>
        <taxon>Flavobacteriia</taxon>
        <taxon>Flavobacteriales</taxon>
        <taxon>Flavobacteriaceae</taxon>
        <taxon>Flagellimonas</taxon>
    </lineage>
</organism>
<dbReference type="SUPFAM" id="SSF55315">
    <property type="entry name" value="L30e-like"/>
    <property type="match status" value="1"/>
</dbReference>
<dbReference type="InterPro" id="IPR013123">
    <property type="entry name" value="SpoU_subst-bd"/>
</dbReference>
<keyword evidence="6" id="KW-1185">Reference proteome</keyword>
<dbReference type="Proteomes" id="UP001196136">
    <property type="component" value="Unassembled WGS sequence"/>
</dbReference>
<dbReference type="InterPro" id="IPR029064">
    <property type="entry name" value="Ribosomal_eL30-like_sf"/>
</dbReference>
<dbReference type="SMART" id="SM00967">
    <property type="entry name" value="SpoU_sub_bind"/>
    <property type="match status" value="1"/>
</dbReference>
<evidence type="ECO:0000256" key="2">
    <source>
        <dbReference type="ARBA" id="ARBA00022603"/>
    </source>
</evidence>
<dbReference type="InterPro" id="IPR029028">
    <property type="entry name" value="Alpha/beta_knot_MTases"/>
</dbReference>
<comment type="caution">
    <text evidence="5">The sequence shown here is derived from an EMBL/GenBank/DDBJ whole genome shotgun (WGS) entry which is preliminary data.</text>
</comment>
<dbReference type="Gene3D" id="3.40.1280.10">
    <property type="match status" value="1"/>
</dbReference>
<evidence type="ECO:0000313" key="6">
    <source>
        <dbReference type="Proteomes" id="UP001196136"/>
    </source>
</evidence>
<proteinExistence type="inferred from homology"/>